<comment type="subcellular location">
    <subcellularLocation>
        <location evidence="1">Membrane</location>
        <topology evidence="1">Multi-pass membrane protein</topology>
    </subcellularLocation>
</comment>
<evidence type="ECO:0000313" key="6">
    <source>
        <dbReference type="EMBL" id="MDN7243270.1"/>
    </source>
</evidence>
<name>A0ABT8N5W4_9BACL</name>
<evidence type="ECO:0000256" key="3">
    <source>
        <dbReference type="ARBA" id="ARBA00022989"/>
    </source>
</evidence>
<feature type="transmembrane region" description="Helical" evidence="5">
    <location>
        <begin position="37"/>
        <end position="61"/>
    </location>
</feature>
<feature type="transmembrane region" description="Helical" evidence="5">
    <location>
        <begin position="68"/>
        <end position="88"/>
    </location>
</feature>
<protein>
    <submittedName>
        <fullName evidence="6">DoxX family protein</fullName>
    </submittedName>
</protein>
<evidence type="ECO:0000313" key="7">
    <source>
        <dbReference type="Proteomes" id="UP001172055"/>
    </source>
</evidence>
<dbReference type="RefSeq" id="WP_301724768.1">
    <property type="nucleotide sequence ID" value="NZ_JAUJWV010000003.1"/>
</dbReference>
<keyword evidence="3 5" id="KW-1133">Transmembrane helix</keyword>
<reference evidence="6 7" key="1">
    <citation type="submission" date="2023-06" db="EMBL/GenBank/DDBJ databases">
        <title>Novel species in genus Planococcus.</title>
        <authorList>
            <person name="Ning S."/>
        </authorList>
    </citation>
    <scope>NUCLEOTIDE SEQUENCE [LARGE SCALE GENOMIC DNA]</scope>
    <source>
        <strain evidence="6 7">N028</strain>
    </source>
</reference>
<evidence type="ECO:0000256" key="5">
    <source>
        <dbReference type="SAM" id="Phobius"/>
    </source>
</evidence>
<gene>
    <name evidence="6" type="ORF">QWY14_15810</name>
</gene>
<feature type="transmembrane region" description="Helical" evidence="5">
    <location>
        <begin position="7"/>
        <end position="25"/>
    </location>
</feature>
<accession>A0ABT8N5W4</accession>
<dbReference type="EMBL" id="JAUJWV010000003">
    <property type="protein sequence ID" value="MDN7243270.1"/>
    <property type="molecule type" value="Genomic_DNA"/>
</dbReference>
<comment type="caution">
    <text evidence="6">The sequence shown here is derived from an EMBL/GenBank/DDBJ whole genome shotgun (WGS) entry which is preliminary data.</text>
</comment>
<sequence>MKWIVRIIQGLLMVIYFMTGFLKLSGDPTQEQAFAEIYGYGAGFMYVVGVLEILAALGLLIGFWNRKWAIAASALIIVIMAGAVFTHLQAGQGFSVASFPFILLLFAAVVFFGQKRFNTQLD</sequence>
<evidence type="ECO:0000256" key="2">
    <source>
        <dbReference type="ARBA" id="ARBA00022692"/>
    </source>
</evidence>
<proteinExistence type="predicted"/>
<evidence type="ECO:0000256" key="1">
    <source>
        <dbReference type="ARBA" id="ARBA00004141"/>
    </source>
</evidence>
<dbReference type="Pfam" id="PF13564">
    <property type="entry name" value="DoxX_2"/>
    <property type="match status" value="1"/>
</dbReference>
<dbReference type="Proteomes" id="UP001172055">
    <property type="component" value="Unassembled WGS sequence"/>
</dbReference>
<keyword evidence="4 5" id="KW-0472">Membrane</keyword>
<evidence type="ECO:0000256" key="4">
    <source>
        <dbReference type="ARBA" id="ARBA00023136"/>
    </source>
</evidence>
<feature type="transmembrane region" description="Helical" evidence="5">
    <location>
        <begin position="94"/>
        <end position="113"/>
    </location>
</feature>
<keyword evidence="7" id="KW-1185">Reference proteome</keyword>
<organism evidence="6 7">
    <name type="scientific">Planococcus shixiaomingii</name>
    <dbReference type="NCBI Taxonomy" id="3058393"/>
    <lineage>
        <taxon>Bacteria</taxon>
        <taxon>Bacillati</taxon>
        <taxon>Bacillota</taxon>
        <taxon>Bacilli</taxon>
        <taxon>Bacillales</taxon>
        <taxon>Caryophanaceae</taxon>
        <taxon>Planococcus</taxon>
    </lineage>
</organism>
<dbReference type="InterPro" id="IPR032808">
    <property type="entry name" value="DoxX"/>
</dbReference>
<keyword evidence="2 5" id="KW-0812">Transmembrane</keyword>